<evidence type="ECO:0000256" key="1">
    <source>
        <dbReference type="ARBA" id="ARBA00005695"/>
    </source>
</evidence>
<evidence type="ECO:0000259" key="5">
    <source>
        <dbReference type="Pfam" id="PF00496"/>
    </source>
</evidence>
<dbReference type="EMBL" id="BAAAHE010000047">
    <property type="protein sequence ID" value="GAA0634688.1"/>
    <property type="molecule type" value="Genomic_DNA"/>
</dbReference>
<dbReference type="InterPro" id="IPR039424">
    <property type="entry name" value="SBP_5"/>
</dbReference>
<feature type="chain" id="PRO_5046766949" evidence="4">
    <location>
        <begin position="33"/>
        <end position="535"/>
    </location>
</feature>
<dbReference type="Gene3D" id="3.10.105.10">
    <property type="entry name" value="Dipeptide-binding Protein, Domain 3"/>
    <property type="match status" value="1"/>
</dbReference>
<keyword evidence="2" id="KW-0813">Transport</keyword>
<dbReference type="PIRSF" id="PIRSF002741">
    <property type="entry name" value="MppA"/>
    <property type="match status" value="1"/>
</dbReference>
<dbReference type="SUPFAM" id="SSF53850">
    <property type="entry name" value="Periplasmic binding protein-like II"/>
    <property type="match status" value="1"/>
</dbReference>
<sequence length="535" mass="57741">MVAVRRFRQRPFPRARALVVAAALAFSLAACAAEADDGLVARDTGPTAAAGPGPLTIATSFRIDNLDPLENAFWGPEFGYVELLMRPEPNGVPSPWVLQSLTNVDETTWKLTLREGVKFENGKTLDAESLAELIEFCDEENAGFAAAVNLDDAEVTGPLEVTLTTTQPVPGMANILADEANVPVFDVDAYAQHQEAGKPVEDLLDAGLYTGPYAMKSLTSERAELEPMPGYWDGTPGLSHLTIKFVPEATARVQAVQAGEADIALYMPTTMQRNLQGRSDAFFVAGPPNGTTFALQINNARAPYDDPTVRQALLAAIDYRALAEDVLNGLAEVATSSMTADADYVLDLQATDLDKAKRLLDEAGWTAAGSGPRTKDGQKLTLEILTYPQQPDSNTIGVALQAQLKDLGFEVKVSQVPDITEARKGSDWDVAIVGDSILSFTLSPVDGLRQSLHSDSPENYSKVDSPALDAVISELGREFDATKRTELLRRAQQIIADEGLWAATVRRKGMVVTNAKWRNYPLPVANLWVTARTAP</sequence>
<feature type="signal peptide" evidence="4">
    <location>
        <begin position="1"/>
        <end position="32"/>
    </location>
</feature>
<reference evidence="7" key="1">
    <citation type="journal article" date="2019" name="Int. J. Syst. Evol. Microbiol.">
        <title>The Global Catalogue of Microorganisms (GCM) 10K type strain sequencing project: providing services to taxonomists for standard genome sequencing and annotation.</title>
        <authorList>
            <consortium name="The Broad Institute Genomics Platform"/>
            <consortium name="The Broad Institute Genome Sequencing Center for Infectious Disease"/>
            <person name="Wu L."/>
            <person name="Ma J."/>
        </authorList>
    </citation>
    <scope>NUCLEOTIDE SEQUENCE [LARGE SCALE GENOMIC DNA]</scope>
    <source>
        <strain evidence="7">JCM 10671</strain>
    </source>
</reference>
<evidence type="ECO:0000313" key="6">
    <source>
        <dbReference type="EMBL" id="GAA0634688.1"/>
    </source>
</evidence>
<keyword evidence="7" id="KW-1185">Reference proteome</keyword>
<accession>A0ABP3SDU4</accession>
<protein>
    <submittedName>
        <fullName evidence="6">ABC transporter substrate-binding protein</fullName>
    </submittedName>
</protein>
<dbReference type="InterPro" id="IPR030678">
    <property type="entry name" value="Peptide/Ni-bd"/>
</dbReference>
<organism evidence="6 7">
    <name type="scientific">Sporichthya brevicatena</name>
    <dbReference type="NCBI Taxonomy" id="171442"/>
    <lineage>
        <taxon>Bacteria</taxon>
        <taxon>Bacillati</taxon>
        <taxon>Actinomycetota</taxon>
        <taxon>Actinomycetes</taxon>
        <taxon>Sporichthyales</taxon>
        <taxon>Sporichthyaceae</taxon>
        <taxon>Sporichthya</taxon>
    </lineage>
</organism>
<dbReference type="Proteomes" id="UP001500957">
    <property type="component" value="Unassembled WGS sequence"/>
</dbReference>
<dbReference type="RefSeq" id="WP_344608744.1">
    <property type="nucleotide sequence ID" value="NZ_BAAAHE010000047.1"/>
</dbReference>
<dbReference type="PANTHER" id="PTHR30290:SF9">
    <property type="entry name" value="OLIGOPEPTIDE-BINDING PROTEIN APPA"/>
    <property type="match status" value="1"/>
</dbReference>
<gene>
    <name evidence="6" type="ORF">GCM10009547_43460</name>
</gene>
<name>A0ABP3SDU4_9ACTN</name>
<comment type="similarity">
    <text evidence="1">Belongs to the bacterial solute-binding protein 5 family.</text>
</comment>
<comment type="caution">
    <text evidence="6">The sequence shown here is derived from an EMBL/GenBank/DDBJ whole genome shotgun (WGS) entry which is preliminary data.</text>
</comment>
<evidence type="ECO:0000256" key="2">
    <source>
        <dbReference type="ARBA" id="ARBA00022448"/>
    </source>
</evidence>
<dbReference type="PANTHER" id="PTHR30290">
    <property type="entry name" value="PERIPLASMIC BINDING COMPONENT OF ABC TRANSPORTER"/>
    <property type="match status" value="1"/>
</dbReference>
<dbReference type="PROSITE" id="PS51257">
    <property type="entry name" value="PROKAR_LIPOPROTEIN"/>
    <property type="match status" value="1"/>
</dbReference>
<evidence type="ECO:0000256" key="4">
    <source>
        <dbReference type="SAM" id="SignalP"/>
    </source>
</evidence>
<dbReference type="Gene3D" id="3.40.190.10">
    <property type="entry name" value="Periplasmic binding protein-like II"/>
    <property type="match status" value="1"/>
</dbReference>
<keyword evidence="3 4" id="KW-0732">Signal</keyword>
<dbReference type="InterPro" id="IPR000914">
    <property type="entry name" value="SBP_5_dom"/>
</dbReference>
<proteinExistence type="inferred from homology"/>
<evidence type="ECO:0000313" key="7">
    <source>
        <dbReference type="Proteomes" id="UP001500957"/>
    </source>
</evidence>
<feature type="domain" description="Solute-binding protein family 5" evidence="5">
    <location>
        <begin position="93"/>
        <end position="436"/>
    </location>
</feature>
<dbReference type="Pfam" id="PF00496">
    <property type="entry name" value="SBP_bac_5"/>
    <property type="match status" value="1"/>
</dbReference>
<evidence type="ECO:0000256" key="3">
    <source>
        <dbReference type="ARBA" id="ARBA00022729"/>
    </source>
</evidence>